<proteinExistence type="predicted"/>
<gene>
    <name evidence="2" type="primary">Xrn1_4</name>
    <name evidence="3" type="synonym">Xrn1_1</name>
    <name evidence="2" type="ORF">CM83_13170</name>
    <name evidence="3" type="ORF">g.41138</name>
</gene>
<reference evidence="3" key="3">
    <citation type="journal article" date="2016" name="Gigascience">
        <title>De novo construction of an expanded transcriptome assembly for the western tarnished plant bug, Lygus hesperus.</title>
        <authorList>
            <person name="Tassone E.E."/>
            <person name="Geib S.M."/>
            <person name="Hall B."/>
            <person name="Fabrick J.A."/>
            <person name="Brent C.S."/>
            <person name="Hull J.J."/>
        </authorList>
    </citation>
    <scope>NUCLEOTIDE SEQUENCE</scope>
</reference>
<dbReference type="InterPro" id="IPR041412">
    <property type="entry name" value="Xrn1_helical"/>
</dbReference>
<evidence type="ECO:0000313" key="3">
    <source>
        <dbReference type="EMBL" id="JAQ09303.1"/>
    </source>
</evidence>
<evidence type="ECO:0000313" key="2">
    <source>
        <dbReference type="EMBL" id="JAG14457.1"/>
    </source>
</evidence>
<name>A0A0A9X165_LYGHE</name>
<dbReference type="GO" id="GO:0003723">
    <property type="term" value="F:RNA binding"/>
    <property type="evidence" value="ECO:0007669"/>
    <property type="project" value="TreeGrafter"/>
</dbReference>
<dbReference type="Pfam" id="PF17846">
    <property type="entry name" value="XRN_M"/>
    <property type="match status" value="1"/>
</dbReference>
<organism evidence="2">
    <name type="scientific">Lygus hesperus</name>
    <name type="common">Western plant bug</name>
    <dbReference type="NCBI Taxonomy" id="30085"/>
    <lineage>
        <taxon>Eukaryota</taxon>
        <taxon>Metazoa</taxon>
        <taxon>Ecdysozoa</taxon>
        <taxon>Arthropoda</taxon>
        <taxon>Hexapoda</taxon>
        <taxon>Insecta</taxon>
        <taxon>Pterygota</taxon>
        <taxon>Neoptera</taxon>
        <taxon>Paraneoptera</taxon>
        <taxon>Hemiptera</taxon>
        <taxon>Heteroptera</taxon>
        <taxon>Panheteroptera</taxon>
        <taxon>Cimicomorpha</taxon>
        <taxon>Miridae</taxon>
        <taxon>Mirini</taxon>
        <taxon>Lygus</taxon>
    </lineage>
</organism>
<dbReference type="GO" id="GO:0004534">
    <property type="term" value="F:5'-3' RNA exonuclease activity"/>
    <property type="evidence" value="ECO:0007669"/>
    <property type="project" value="TreeGrafter"/>
</dbReference>
<dbReference type="Gene3D" id="1.25.40.1050">
    <property type="match status" value="1"/>
</dbReference>
<dbReference type="PANTHER" id="PTHR12341">
    <property type="entry name" value="5'-&gt;3' EXORIBONUCLEASE"/>
    <property type="match status" value="1"/>
</dbReference>
<dbReference type="GO" id="GO:0000956">
    <property type="term" value="P:nuclear-transcribed mRNA catabolic process"/>
    <property type="evidence" value="ECO:0007669"/>
    <property type="project" value="TreeGrafter"/>
</dbReference>
<reference evidence="2" key="1">
    <citation type="journal article" date="2014" name="PLoS ONE">
        <title>Transcriptome-Based Identification of ABC Transporters in the Western Tarnished Plant Bug Lygus hesperus.</title>
        <authorList>
            <person name="Hull J.J."/>
            <person name="Chaney K."/>
            <person name="Geib S.M."/>
            <person name="Fabrick J.A."/>
            <person name="Brent C.S."/>
            <person name="Walsh D."/>
            <person name="Lavine L.C."/>
        </authorList>
    </citation>
    <scope>NUCLEOTIDE SEQUENCE</scope>
</reference>
<dbReference type="GO" id="GO:0005634">
    <property type="term" value="C:nucleus"/>
    <property type="evidence" value="ECO:0007669"/>
    <property type="project" value="TreeGrafter"/>
</dbReference>
<feature type="domain" description="Xrn1 helical" evidence="1">
    <location>
        <begin position="1"/>
        <end position="68"/>
    </location>
</feature>
<reference evidence="2" key="2">
    <citation type="submission" date="2014-07" db="EMBL/GenBank/DDBJ databases">
        <authorList>
            <person name="Hull J."/>
        </authorList>
    </citation>
    <scope>NUCLEOTIDE SEQUENCE</scope>
</reference>
<dbReference type="EMBL" id="GDHC01009326">
    <property type="protein sequence ID" value="JAQ09303.1"/>
    <property type="molecule type" value="Transcribed_RNA"/>
</dbReference>
<dbReference type="EMBL" id="GBHO01029147">
    <property type="protein sequence ID" value="JAG14457.1"/>
    <property type="molecule type" value="Transcribed_RNA"/>
</dbReference>
<protein>
    <submittedName>
        <fullName evidence="2">5'-3' exoribonuclease 1</fullName>
    </submittedName>
</protein>
<accession>A0A0A9X165</accession>
<sequence length="108" mass="12660">MKSKSSPLLKYYPEHIEIDREGARAEWEGIVVIPFMNEEELLLAYESVQKDVSVEDARHNVLGPSLWFHYDEKMTPTTLLDDMFGTLRNVLVRREVFDFPPMTTRFVP</sequence>
<dbReference type="AlphaFoldDB" id="A0A0A9X165"/>
<dbReference type="InterPro" id="IPR027073">
    <property type="entry name" value="5_3_exoribonuclease"/>
</dbReference>
<evidence type="ECO:0000259" key="1">
    <source>
        <dbReference type="Pfam" id="PF17846"/>
    </source>
</evidence>
<dbReference type="PANTHER" id="PTHR12341:SF75">
    <property type="entry name" value="EXONUCLEASE XRNA, PUTATIVE-RELATED"/>
    <property type="match status" value="1"/>
</dbReference>